<sequence>MSKASINFKPCLSTSEKHNLREEIPNYVILGKDNNESWMLKRIEDARKEIEYMAKKVGGRKLQTNCNPIKEAVVNLKPETTIDDLRRLGDVLHKAYRINLIQIHIHRDEGRRLDDTNVSINHHAHLVFDWQNKTTGKIVTIGRADMSKVQTLTAETLGMERGQVNSKAERLEHGDFRKAKAALDRQIDEKKTTCSKQSSSCSNQSKT</sequence>
<accession>A0ABV8PV69</accession>
<feature type="region of interest" description="Disordered" evidence="1">
    <location>
        <begin position="187"/>
        <end position="207"/>
    </location>
</feature>
<feature type="compositionally biased region" description="Low complexity" evidence="1">
    <location>
        <begin position="194"/>
        <end position="207"/>
    </location>
</feature>
<proteinExistence type="predicted"/>
<evidence type="ECO:0008006" key="4">
    <source>
        <dbReference type="Google" id="ProtNLM"/>
    </source>
</evidence>
<dbReference type="Proteomes" id="UP001595906">
    <property type="component" value="Unassembled WGS sequence"/>
</dbReference>
<gene>
    <name evidence="2" type="ORF">ACFOW1_06270</name>
</gene>
<name>A0ABV8PV69_9BACT</name>
<dbReference type="RefSeq" id="WP_379012972.1">
    <property type="nucleotide sequence ID" value="NZ_JBHSDC010000007.1"/>
</dbReference>
<dbReference type="EMBL" id="JBHSDC010000007">
    <property type="protein sequence ID" value="MFC4231484.1"/>
    <property type="molecule type" value="Genomic_DNA"/>
</dbReference>
<evidence type="ECO:0000313" key="2">
    <source>
        <dbReference type="EMBL" id="MFC4231484.1"/>
    </source>
</evidence>
<protein>
    <recommendedName>
        <fullName evidence="4">Mobilization protein</fullName>
    </recommendedName>
</protein>
<keyword evidence="3" id="KW-1185">Reference proteome</keyword>
<organism evidence="2 3">
    <name type="scientific">Parasediminibacterium paludis</name>
    <dbReference type="NCBI Taxonomy" id="908966"/>
    <lineage>
        <taxon>Bacteria</taxon>
        <taxon>Pseudomonadati</taxon>
        <taxon>Bacteroidota</taxon>
        <taxon>Chitinophagia</taxon>
        <taxon>Chitinophagales</taxon>
        <taxon>Chitinophagaceae</taxon>
        <taxon>Parasediminibacterium</taxon>
    </lineage>
</organism>
<reference evidence="3" key="1">
    <citation type="journal article" date="2019" name="Int. J. Syst. Evol. Microbiol.">
        <title>The Global Catalogue of Microorganisms (GCM) 10K type strain sequencing project: providing services to taxonomists for standard genome sequencing and annotation.</title>
        <authorList>
            <consortium name="The Broad Institute Genomics Platform"/>
            <consortium name="The Broad Institute Genome Sequencing Center for Infectious Disease"/>
            <person name="Wu L."/>
            <person name="Ma J."/>
        </authorList>
    </citation>
    <scope>NUCLEOTIDE SEQUENCE [LARGE SCALE GENOMIC DNA]</scope>
    <source>
        <strain evidence="3">CECT 8010</strain>
    </source>
</reference>
<comment type="caution">
    <text evidence="2">The sequence shown here is derived from an EMBL/GenBank/DDBJ whole genome shotgun (WGS) entry which is preliminary data.</text>
</comment>
<evidence type="ECO:0000313" key="3">
    <source>
        <dbReference type="Proteomes" id="UP001595906"/>
    </source>
</evidence>
<evidence type="ECO:0000256" key="1">
    <source>
        <dbReference type="SAM" id="MobiDB-lite"/>
    </source>
</evidence>